<evidence type="ECO:0000256" key="2">
    <source>
        <dbReference type="ARBA" id="ARBA00000909"/>
    </source>
</evidence>
<dbReference type="NCBIfam" id="TIGR00197">
    <property type="entry name" value="yjeF_nterm"/>
    <property type="match status" value="1"/>
</dbReference>
<dbReference type="eggNOG" id="KOG2585">
    <property type="taxonomic scope" value="Eukaryota"/>
</dbReference>
<evidence type="ECO:0000313" key="12">
    <source>
        <dbReference type="EMBL" id="ETW03123.1"/>
    </source>
</evidence>
<keyword evidence="8 10" id="KW-0520">NAD</keyword>
<dbReference type="HAMAP" id="MF_01966">
    <property type="entry name" value="NADHX_epimerase"/>
    <property type="match status" value="1"/>
</dbReference>
<evidence type="ECO:0000256" key="7">
    <source>
        <dbReference type="ARBA" id="ARBA00022958"/>
    </source>
</evidence>
<keyword evidence="4 10" id="KW-0479">Metal-binding</keyword>
<evidence type="ECO:0000256" key="5">
    <source>
        <dbReference type="ARBA" id="ARBA00022741"/>
    </source>
</evidence>
<dbReference type="STRING" id="157072.A0A024UBV6"/>
<dbReference type="SUPFAM" id="SSF64153">
    <property type="entry name" value="YjeF N-terminal domain-like"/>
    <property type="match status" value="1"/>
</dbReference>
<reference evidence="12" key="1">
    <citation type="submission" date="2013-12" db="EMBL/GenBank/DDBJ databases">
        <title>The Genome Sequence of Aphanomyces invadans NJM9701.</title>
        <authorList>
            <consortium name="The Broad Institute Genomics Platform"/>
            <person name="Russ C."/>
            <person name="Tyler B."/>
            <person name="van West P."/>
            <person name="Dieguez-Uribeondo J."/>
            <person name="Young S.K."/>
            <person name="Zeng Q."/>
            <person name="Gargeya S."/>
            <person name="Fitzgerald M."/>
            <person name="Abouelleil A."/>
            <person name="Alvarado L."/>
            <person name="Chapman S.B."/>
            <person name="Gainer-Dewar J."/>
            <person name="Goldberg J."/>
            <person name="Griggs A."/>
            <person name="Gujja S."/>
            <person name="Hansen M."/>
            <person name="Howarth C."/>
            <person name="Imamovic A."/>
            <person name="Ireland A."/>
            <person name="Larimer J."/>
            <person name="McCowan C."/>
            <person name="Murphy C."/>
            <person name="Pearson M."/>
            <person name="Poon T.W."/>
            <person name="Priest M."/>
            <person name="Roberts A."/>
            <person name="Saif S."/>
            <person name="Shea T."/>
            <person name="Sykes S."/>
            <person name="Wortman J."/>
            <person name="Nusbaum C."/>
            <person name="Birren B."/>
        </authorList>
    </citation>
    <scope>NUCLEOTIDE SEQUENCE [LARGE SCALE GENOMIC DNA]</scope>
    <source>
        <strain evidence="12">NJM9701</strain>
    </source>
</reference>
<evidence type="ECO:0000256" key="3">
    <source>
        <dbReference type="ARBA" id="ARBA00012228"/>
    </source>
</evidence>
<feature type="binding site" evidence="10">
    <location>
        <position position="130"/>
    </location>
    <ligand>
        <name>K(+)</name>
        <dbReference type="ChEBI" id="CHEBI:29103"/>
    </ligand>
</feature>
<evidence type="ECO:0000259" key="11">
    <source>
        <dbReference type="PROSITE" id="PS51385"/>
    </source>
</evidence>
<dbReference type="PANTHER" id="PTHR13232">
    <property type="entry name" value="NAD(P)H-HYDRATE EPIMERASE"/>
    <property type="match status" value="1"/>
</dbReference>
<sequence length="265" mass="28398">MAAPRVLLRYLNQAQAQRIDEELMSTYAFSIDQLMEMAGLSVACVVENQYAHVASSPLLVIAGPGNNGGDALVAARHLKHFGFQPEVLYPKPTPNPLYQRLAQQCQDMHIPFVQSIDTPSDLSRYSLVVDGIFGFSFRAPPRAPFDKILSLLACSSTPIVSIDIPSGWDVELGGDIAAFLAIFISTSPGDQGGNGVRPAALVSLTAPKQCAQHFHGLHFVGGRFVPPALAAAYHLATPPYVGSQQFAPWPHDPRGATTAVHGDTT</sequence>
<dbReference type="EMBL" id="KI913960">
    <property type="protein sequence ID" value="ETW03123.1"/>
    <property type="molecule type" value="Genomic_DNA"/>
</dbReference>
<evidence type="ECO:0000256" key="9">
    <source>
        <dbReference type="ARBA" id="ARBA00023235"/>
    </source>
</evidence>
<comment type="function">
    <text evidence="10">Catalyzes the epimerization of the S- and R-forms of NAD(P)HX, a damaged form of NAD(P)H that is a result of enzymatic or heat-dependent hydration. This is a prerequisite for the S-specific NAD(P)H-hydrate dehydratase to allow the repair of both epimers of NAD(P)HX.</text>
</comment>
<dbReference type="Gene3D" id="3.40.50.10260">
    <property type="entry name" value="YjeF N-terminal domain"/>
    <property type="match status" value="1"/>
</dbReference>
<accession>A0A024UBV6</accession>
<comment type="similarity">
    <text evidence="10">Belongs to the NnrE/AIBP family.</text>
</comment>
<dbReference type="GO" id="GO:0046872">
    <property type="term" value="F:metal ion binding"/>
    <property type="evidence" value="ECO:0007669"/>
    <property type="project" value="UniProtKB-KW"/>
</dbReference>
<feature type="binding site" evidence="10">
    <location>
        <position position="166"/>
    </location>
    <ligand>
        <name>K(+)</name>
        <dbReference type="ChEBI" id="CHEBI:29103"/>
    </ligand>
</feature>
<evidence type="ECO:0000256" key="10">
    <source>
        <dbReference type="HAMAP-Rule" id="MF_03159"/>
    </source>
</evidence>
<keyword evidence="5 10" id="KW-0547">Nucleotide-binding</keyword>
<evidence type="ECO:0000256" key="4">
    <source>
        <dbReference type="ARBA" id="ARBA00022723"/>
    </source>
</evidence>
<proteinExistence type="inferred from homology"/>
<comment type="catalytic activity">
    <reaction evidence="2 10">
        <text>(6R)-NADPHX = (6S)-NADPHX</text>
        <dbReference type="Rhea" id="RHEA:32227"/>
        <dbReference type="ChEBI" id="CHEBI:64076"/>
        <dbReference type="ChEBI" id="CHEBI:64077"/>
        <dbReference type="EC" id="5.1.99.6"/>
    </reaction>
</comment>
<feature type="binding site" evidence="10">
    <location>
        <position position="67"/>
    </location>
    <ligand>
        <name>K(+)</name>
        <dbReference type="ChEBI" id="CHEBI:29103"/>
    </ligand>
</feature>
<evidence type="ECO:0000256" key="8">
    <source>
        <dbReference type="ARBA" id="ARBA00023027"/>
    </source>
</evidence>
<comment type="caution">
    <text evidence="10">Lacks conserved residue(s) required for the propagation of feature annotation.</text>
</comment>
<dbReference type="GeneID" id="20082597"/>
<dbReference type="InterPro" id="IPR004443">
    <property type="entry name" value="YjeF_N_dom"/>
</dbReference>
<dbReference type="GO" id="GO:0005739">
    <property type="term" value="C:mitochondrion"/>
    <property type="evidence" value="ECO:0007669"/>
    <property type="project" value="TreeGrafter"/>
</dbReference>
<dbReference type="PROSITE" id="PS51385">
    <property type="entry name" value="YJEF_N"/>
    <property type="match status" value="1"/>
</dbReference>
<organism evidence="12">
    <name type="scientific">Aphanomyces invadans</name>
    <dbReference type="NCBI Taxonomy" id="157072"/>
    <lineage>
        <taxon>Eukaryota</taxon>
        <taxon>Sar</taxon>
        <taxon>Stramenopiles</taxon>
        <taxon>Oomycota</taxon>
        <taxon>Saprolegniomycetes</taxon>
        <taxon>Saprolegniales</taxon>
        <taxon>Verrucalvaceae</taxon>
        <taxon>Aphanomyces</taxon>
    </lineage>
</organism>
<dbReference type="RefSeq" id="XP_008868507.1">
    <property type="nucleotide sequence ID" value="XM_008870285.1"/>
</dbReference>
<feature type="binding site" evidence="10">
    <location>
        <begin position="134"/>
        <end position="140"/>
    </location>
    <ligand>
        <name>(6S)-NADPHX</name>
        <dbReference type="ChEBI" id="CHEBI:64076"/>
    </ligand>
</feature>
<evidence type="ECO:0000256" key="1">
    <source>
        <dbReference type="ARBA" id="ARBA00000013"/>
    </source>
</evidence>
<dbReference type="InterPro" id="IPR032976">
    <property type="entry name" value="YJEFN_prot_NAXE-like"/>
</dbReference>
<dbReference type="AlphaFoldDB" id="A0A024UBV6"/>
<gene>
    <name evidence="12" type="ORF">H310_05547</name>
</gene>
<feature type="domain" description="YjeF N-terminal" evidence="11">
    <location>
        <begin position="16"/>
        <end position="237"/>
    </location>
</feature>
<name>A0A024UBV6_9STRA</name>
<dbReference type="Pfam" id="PF03853">
    <property type="entry name" value="YjeF_N"/>
    <property type="match status" value="1"/>
</dbReference>
<keyword evidence="7 10" id="KW-0630">Potassium</keyword>
<keyword evidence="6" id="KW-0521">NADP</keyword>
<dbReference type="OrthoDB" id="10064708at2759"/>
<dbReference type="VEuPathDB" id="FungiDB:H310_05547"/>
<feature type="binding site" evidence="10">
    <location>
        <begin position="66"/>
        <end position="70"/>
    </location>
    <ligand>
        <name>(6S)-NADPHX</name>
        <dbReference type="ChEBI" id="CHEBI:64076"/>
    </ligand>
</feature>
<keyword evidence="9 10" id="KW-0413">Isomerase</keyword>
<dbReference type="GO" id="GO:0000166">
    <property type="term" value="F:nucleotide binding"/>
    <property type="evidence" value="ECO:0007669"/>
    <property type="project" value="UniProtKB-KW"/>
</dbReference>
<comment type="cofactor">
    <cofactor evidence="10">
        <name>K(+)</name>
        <dbReference type="ChEBI" id="CHEBI:29103"/>
    </cofactor>
    <text evidence="10">Binds 1 potassium ion per subunit.</text>
</comment>
<comment type="catalytic activity">
    <reaction evidence="1 10">
        <text>(6R)-NADHX = (6S)-NADHX</text>
        <dbReference type="Rhea" id="RHEA:32215"/>
        <dbReference type="ChEBI" id="CHEBI:64074"/>
        <dbReference type="ChEBI" id="CHEBI:64075"/>
        <dbReference type="EC" id="5.1.99.6"/>
    </reaction>
</comment>
<evidence type="ECO:0000256" key="6">
    <source>
        <dbReference type="ARBA" id="ARBA00022857"/>
    </source>
</evidence>
<dbReference type="GO" id="GO:0052856">
    <property type="term" value="F:NAD(P)HX epimerase activity"/>
    <property type="evidence" value="ECO:0007669"/>
    <property type="project" value="UniProtKB-UniRule"/>
</dbReference>
<dbReference type="InterPro" id="IPR036652">
    <property type="entry name" value="YjeF_N_dom_sf"/>
</dbReference>
<protein>
    <recommendedName>
        <fullName evidence="3 10">NAD(P)H-hydrate epimerase</fullName>
        <ecNumber evidence="3 10">5.1.99.6</ecNumber>
    </recommendedName>
    <alternativeName>
        <fullName evidence="10">NAD(P)HX epimerase</fullName>
    </alternativeName>
</protein>
<dbReference type="EC" id="5.1.99.6" evidence="3 10"/>
<feature type="binding site" evidence="10">
    <location>
        <position position="163"/>
    </location>
    <ligand>
        <name>(6S)-NADPHX</name>
        <dbReference type="ChEBI" id="CHEBI:64076"/>
    </ligand>
</feature>
<dbReference type="PANTHER" id="PTHR13232:SF10">
    <property type="entry name" value="NAD(P)H-HYDRATE EPIMERASE"/>
    <property type="match status" value="1"/>
</dbReference>